<gene>
    <name evidence="1" type="ORF">MHBO_002749</name>
</gene>
<dbReference type="Proteomes" id="UP001439008">
    <property type="component" value="Unassembled WGS sequence"/>
</dbReference>
<evidence type="ECO:0000313" key="2">
    <source>
        <dbReference type="Proteomes" id="UP001439008"/>
    </source>
</evidence>
<name>A0ABV2AND7_9EUKA</name>
<comment type="caution">
    <text evidence="1">The sequence shown here is derived from an EMBL/GenBank/DDBJ whole genome shotgun (WGS) entry which is preliminary data.</text>
</comment>
<evidence type="ECO:0000313" key="1">
    <source>
        <dbReference type="EMBL" id="MES1921180.1"/>
    </source>
</evidence>
<keyword evidence="2" id="KW-1185">Reference proteome</keyword>
<protein>
    <submittedName>
        <fullName evidence="1">Uncharacterized protein</fullName>
    </submittedName>
</protein>
<accession>A0ABV2AND7</accession>
<sequence>MTRRVSLRLLSELHRRSKSGLHGISEVSVNTTCHTMLNGKVEIIDKKFLGSTLSQTGRVSKKQWRELMVSQPNRLFHAMKW</sequence>
<reference evidence="1 2" key="1">
    <citation type="journal article" date="2024" name="BMC Biol.">
        <title>Comparative genomics of Ascetosporea gives new insight into the evolutionary basis for animal parasitism in Rhizaria.</title>
        <authorList>
            <person name="Hiltunen Thoren M."/>
            <person name="Onut-Brannstrom I."/>
            <person name="Alfjorden A."/>
            <person name="Peckova H."/>
            <person name="Swords F."/>
            <person name="Hooper C."/>
            <person name="Holzer A.S."/>
            <person name="Bass D."/>
            <person name="Burki F."/>
        </authorList>
    </citation>
    <scope>NUCLEOTIDE SEQUENCE [LARGE SCALE GENOMIC DNA]</scope>
    <source>
        <strain evidence="1">20-A016</strain>
    </source>
</reference>
<dbReference type="EMBL" id="JBDODL010001129">
    <property type="protein sequence ID" value="MES1921180.1"/>
    <property type="molecule type" value="Genomic_DNA"/>
</dbReference>
<organism evidence="1 2">
    <name type="scientific">Bonamia ostreae</name>
    <dbReference type="NCBI Taxonomy" id="126728"/>
    <lineage>
        <taxon>Eukaryota</taxon>
        <taxon>Sar</taxon>
        <taxon>Rhizaria</taxon>
        <taxon>Endomyxa</taxon>
        <taxon>Ascetosporea</taxon>
        <taxon>Haplosporida</taxon>
        <taxon>Bonamia</taxon>
    </lineage>
</organism>
<proteinExistence type="predicted"/>